<evidence type="ECO:0000313" key="1">
    <source>
        <dbReference type="EMBL" id="EFL91793.1"/>
    </source>
</evidence>
<evidence type="ECO:0000313" key="2">
    <source>
        <dbReference type="Proteomes" id="UP000005726"/>
    </source>
</evidence>
<gene>
    <name evidence="1" type="ORF">REG_1262</name>
</gene>
<dbReference type="AlphaFoldDB" id="E0WTA8"/>
<dbReference type="Proteomes" id="UP000005726">
    <property type="component" value="Unassembled WGS sequence"/>
</dbReference>
<proteinExistence type="predicted"/>
<reference evidence="1" key="1">
    <citation type="journal article" date="2009" name="Environ. Microbiol.">
        <title>Dynamics of genome evolution in facultative symbionts of aphids.</title>
        <authorList>
            <person name="Degnan P.H."/>
            <person name="Leonardo T.E."/>
            <person name="Cass B.N."/>
            <person name="Hurwitz B."/>
            <person name="Stern D."/>
            <person name="Gibbs R.A."/>
            <person name="Richards S."/>
            <person name="Moran N.A."/>
        </authorList>
    </citation>
    <scope>NUCLEOTIDE SEQUENCE [LARGE SCALE GENOMIC DNA]</scope>
    <source>
        <strain evidence="1">LSR1</strain>
    </source>
</reference>
<sequence length="87" mass="9131">MGGSFKASNSASFSLLLLSAVFSVLQKQDIGCLFSLEIGRSSVPGVIFIIVSSCKGSFCTVKDDDILTFSVVIIGASSYLIGLKIEC</sequence>
<dbReference type="EMBL" id="GL379592">
    <property type="protein sequence ID" value="EFL91793.1"/>
    <property type="molecule type" value="Genomic_DNA"/>
</dbReference>
<protein>
    <submittedName>
        <fullName evidence="1">Uncharacterized protein</fullName>
    </submittedName>
</protein>
<accession>E0WTA8</accession>
<name>E0WTA8_9ENTR</name>
<keyword evidence="2" id="KW-1185">Reference proteome</keyword>
<organism evidence="1 2">
    <name type="scientific">Candidatus Regiella insecticola LSR1</name>
    <dbReference type="NCBI Taxonomy" id="663321"/>
    <lineage>
        <taxon>Bacteria</taxon>
        <taxon>Pseudomonadati</taxon>
        <taxon>Pseudomonadota</taxon>
        <taxon>Gammaproteobacteria</taxon>
        <taxon>Enterobacterales</taxon>
        <taxon>Enterobacteriaceae</taxon>
        <taxon>aphid secondary symbionts</taxon>
        <taxon>Candidatus Regiella</taxon>
    </lineage>
</organism>
<dbReference type="HOGENOM" id="CLU_2477631_0_0_6"/>